<dbReference type="InterPro" id="IPR025591">
    <property type="entry name" value="RloB"/>
</dbReference>
<dbReference type="EMBL" id="PVLR01000038">
    <property type="protein sequence ID" value="PRD68108.1"/>
    <property type="molecule type" value="Genomic_DNA"/>
</dbReference>
<gene>
    <name evidence="2" type="ORF">C6P61_13100</name>
</gene>
<dbReference type="Pfam" id="PF13707">
    <property type="entry name" value="RloB"/>
    <property type="match status" value="1"/>
</dbReference>
<keyword evidence="3" id="KW-1185">Reference proteome</keyword>
<feature type="region of interest" description="Disordered" evidence="1">
    <location>
        <begin position="1"/>
        <end position="21"/>
    </location>
</feature>
<dbReference type="OrthoDB" id="9796523at2"/>
<evidence type="ECO:0000313" key="2">
    <source>
        <dbReference type="EMBL" id="PRD68108.1"/>
    </source>
</evidence>
<protein>
    <submittedName>
        <fullName evidence="2">RloB domain-containing protein</fullName>
    </submittedName>
</protein>
<name>A0A2S9KCD9_9BURK</name>
<feature type="compositionally biased region" description="Basic and acidic residues" evidence="1">
    <location>
        <begin position="1"/>
        <end position="18"/>
    </location>
</feature>
<reference evidence="2 3" key="1">
    <citation type="submission" date="2018-03" db="EMBL/GenBank/DDBJ databases">
        <title>Comparative genomics illustrates the genes involved in a hyperalkaliphilic mechanisms of Serpentinomonas isolated from highly-alkaline calcium-rich serpentinized springs.</title>
        <authorList>
            <person name="Suzuki S."/>
            <person name="Ishii S."/>
            <person name="Walworth N."/>
            <person name="Bird L."/>
            <person name="Kuenen J.G."/>
            <person name="Nealson K.H."/>
        </authorList>
    </citation>
    <scope>NUCLEOTIDE SEQUENCE [LARGE SCALE GENOMIC DNA]</scope>
    <source>
        <strain evidence="2 3">83</strain>
    </source>
</reference>
<evidence type="ECO:0000313" key="3">
    <source>
        <dbReference type="Proteomes" id="UP000238326"/>
    </source>
</evidence>
<sequence length="239" mass="27121">MARDNSPKERQRKQLERKQGRRASYDRILIVSEGSKTEPNYFREIRTAYRLHTANVEVHPSELGTAPIQVVQYARSLFESGDRHKQIQPRAFEQVYAVFDRDDHTSYFDALQLADSLDGKLRNDNKQAVCFQAIASVPSFELWLLLHFEEIRAPIQRDEVMRRLRLHLPGYEKGAGQVFTITCDRLGVACLHVSLNTHDDPMSASRSCTRAIADPALTTCAHSPATSLTGPSSSWPVLR</sequence>
<organism evidence="2 3">
    <name type="scientific">Malikia spinosa</name>
    <dbReference type="NCBI Taxonomy" id="86180"/>
    <lineage>
        <taxon>Bacteria</taxon>
        <taxon>Pseudomonadati</taxon>
        <taxon>Pseudomonadota</taxon>
        <taxon>Betaproteobacteria</taxon>
        <taxon>Burkholderiales</taxon>
        <taxon>Comamonadaceae</taxon>
        <taxon>Malikia</taxon>
    </lineage>
</organism>
<dbReference type="AlphaFoldDB" id="A0A2S9KCD9"/>
<comment type="caution">
    <text evidence="2">The sequence shown here is derived from an EMBL/GenBank/DDBJ whole genome shotgun (WGS) entry which is preliminary data.</text>
</comment>
<dbReference type="RefSeq" id="WP_105730378.1">
    <property type="nucleotide sequence ID" value="NZ_PVLR01000038.1"/>
</dbReference>
<evidence type="ECO:0000256" key="1">
    <source>
        <dbReference type="SAM" id="MobiDB-lite"/>
    </source>
</evidence>
<dbReference type="Proteomes" id="UP000238326">
    <property type="component" value="Unassembled WGS sequence"/>
</dbReference>
<accession>A0A2S9KCD9</accession>
<proteinExistence type="predicted"/>